<evidence type="ECO:0000256" key="7">
    <source>
        <dbReference type="SAM" id="Phobius"/>
    </source>
</evidence>
<keyword evidence="6 7" id="KW-0472">Membrane</keyword>
<keyword evidence="4 7" id="KW-0812">Transmembrane</keyword>
<sequence length="152" mass="16605">MKSLQYINSIIASKKDIGLLVFRILIGIAFIWHGVPKLLSGPEGWTALGSMMGALGIHIFPTFFGLLSGLAETFGGLFILLGLFYRPMALFLVGNLMMATSIELASGAPLLQVSRPFEEGVFYLGVVFAGPGRYSLDHLLRNEVSEEEHNPF</sequence>
<reference evidence="8 9" key="1">
    <citation type="submission" date="2015-09" db="EMBL/GenBank/DDBJ databases">
        <authorList>
            <consortium name="Pathogen Informatics"/>
        </authorList>
    </citation>
    <scope>NUCLEOTIDE SEQUENCE [LARGE SCALE GENOMIC DNA]</scope>
    <source>
        <strain evidence="8 9">2789STDY5608828</strain>
    </source>
</reference>
<name>A0A173WMU8_9FIRM</name>
<evidence type="ECO:0000256" key="2">
    <source>
        <dbReference type="ARBA" id="ARBA00006679"/>
    </source>
</evidence>
<comment type="similarity">
    <text evidence="2">Belongs to the DoxX family.</text>
</comment>
<dbReference type="GO" id="GO:0005886">
    <property type="term" value="C:plasma membrane"/>
    <property type="evidence" value="ECO:0007669"/>
    <property type="project" value="UniProtKB-SubCell"/>
</dbReference>
<dbReference type="eggNOG" id="COG2259">
    <property type="taxonomic scope" value="Bacteria"/>
</dbReference>
<evidence type="ECO:0000256" key="4">
    <source>
        <dbReference type="ARBA" id="ARBA00022692"/>
    </source>
</evidence>
<evidence type="ECO:0000256" key="5">
    <source>
        <dbReference type="ARBA" id="ARBA00022989"/>
    </source>
</evidence>
<organism evidence="8 9">
    <name type="scientific">Mitsuokella jalaludinii</name>
    <dbReference type="NCBI Taxonomy" id="187979"/>
    <lineage>
        <taxon>Bacteria</taxon>
        <taxon>Bacillati</taxon>
        <taxon>Bacillota</taxon>
        <taxon>Negativicutes</taxon>
        <taxon>Selenomonadales</taxon>
        <taxon>Selenomonadaceae</taxon>
        <taxon>Mitsuokella</taxon>
    </lineage>
</organism>
<feature type="transmembrane region" description="Helical" evidence="7">
    <location>
        <begin position="20"/>
        <end position="39"/>
    </location>
</feature>
<evidence type="ECO:0000313" key="9">
    <source>
        <dbReference type="Proteomes" id="UP000095546"/>
    </source>
</evidence>
<evidence type="ECO:0000256" key="6">
    <source>
        <dbReference type="ARBA" id="ARBA00023136"/>
    </source>
</evidence>
<keyword evidence="9" id="KW-1185">Reference proteome</keyword>
<keyword evidence="3" id="KW-1003">Cell membrane</keyword>
<evidence type="ECO:0000313" key="8">
    <source>
        <dbReference type="EMBL" id="CUN40833.1"/>
    </source>
</evidence>
<evidence type="ECO:0000256" key="3">
    <source>
        <dbReference type="ARBA" id="ARBA00022475"/>
    </source>
</evidence>
<evidence type="ECO:0000256" key="1">
    <source>
        <dbReference type="ARBA" id="ARBA00004651"/>
    </source>
</evidence>
<accession>A0A173WMU8</accession>
<dbReference type="InterPro" id="IPR032808">
    <property type="entry name" value="DoxX"/>
</dbReference>
<dbReference type="OrthoDB" id="9813193at2"/>
<dbReference type="RefSeq" id="WP_055160100.1">
    <property type="nucleotide sequence ID" value="NZ_CABIWZ010000001.1"/>
</dbReference>
<dbReference type="PANTHER" id="PTHR33452:SF1">
    <property type="entry name" value="INNER MEMBRANE PROTEIN YPHA-RELATED"/>
    <property type="match status" value="1"/>
</dbReference>
<keyword evidence="5 7" id="KW-1133">Transmembrane helix</keyword>
<dbReference type="STRING" id="187979.ERS852385_00338"/>
<dbReference type="PANTHER" id="PTHR33452">
    <property type="entry name" value="OXIDOREDUCTASE CATD-RELATED"/>
    <property type="match status" value="1"/>
</dbReference>
<dbReference type="Pfam" id="PF07681">
    <property type="entry name" value="DoxX"/>
    <property type="match status" value="1"/>
</dbReference>
<comment type="subcellular location">
    <subcellularLocation>
        <location evidence="1">Cell membrane</location>
        <topology evidence="1">Multi-pass membrane protein</topology>
    </subcellularLocation>
</comment>
<dbReference type="EMBL" id="CYYU01000001">
    <property type="protein sequence ID" value="CUN40833.1"/>
    <property type="molecule type" value="Genomic_DNA"/>
</dbReference>
<dbReference type="InterPro" id="IPR051907">
    <property type="entry name" value="DoxX-like_oxidoreductase"/>
</dbReference>
<proteinExistence type="inferred from homology"/>
<gene>
    <name evidence="8" type="primary">yqjF</name>
    <name evidence="8" type="ORF">ERS852385_00338</name>
</gene>
<protein>
    <submittedName>
        <fullName evidence="8">Inner membrane protein yqjF</fullName>
    </submittedName>
</protein>
<dbReference type="Proteomes" id="UP000095546">
    <property type="component" value="Unassembled WGS sequence"/>
</dbReference>
<dbReference type="AlphaFoldDB" id="A0A173WMU8"/>